<evidence type="ECO:0000313" key="1">
    <source>
        <dbReference type="EMBL" id="CAH1799109.1"/>
    </source>
</evidence>
<dbReference type="CDD" id="cd00051">
    <property type="entry name" value="EFh"/>
    <property type="match status" value="1"/>
</dbReference>
<protein>
    <submittedName>
        <fullName evidence="1">Uncharacterized protein</fullName>
    </submittedName>
</protein>
<accession>A0A8J1XJF2</accession>
<organism evidence="1 2">
    <name type="scientific">Owenia fusiformis</name>
    <name type="common">Polychaete worm</name>
    <dbReference type="NCBI Taxonomy" id="6347"/>
    <lineage>
        <taxon>Eukaryota</taxon>
        <taxon>Metazoa</taxon>
        <taxon>Spiralia</taxon>
        <taxon>Lophotrochozoa</taxon>
        <taxon>Annelida</taxon>
        <taxon>Polychaeta</taxon>
        <taxon>Sedentaria</taxon>
        <taxon>Canalipalpata</taxon>
        <taxon>Sabellida</taxon>
        <taxon>Oweniida</taxon>
        <taxon>Oweniidae</taxon>
        <taxon>Owenia</taxon>
    </lineage>
</organism>
<dbReference type="InterPro" id="IPR018247">
    <property type="entry name" value="EF_Hand_1_Ca_BS"/>
</dbReference>
<dbReference type="Pfam" id="PF13202">
    <property type="entry name" value="EF-hand_5"/>
    <property type="match status" value="1"/>
</dbReference>
<reference evidence="1" key="1">
    <citation type="submission" date="2022-03" db="EMBL/GenBank/DDBJ databases">
        <authorList>
            <person name="Martin C."/>
        </authorList>
    </citation>
    <scope>NUCLEOTIDE SEQUENCE</scope>
</reference>
<comment type="caution">
    <text evidence="1">The sequence shown here is derived from an EMBL/GenBank/DDBJ whole genome shotgun (WGS) entry which is preliminary data.</text>
</comment>
<dbReference type="GO" id="GO:0005509">
    <property type="term" value="F:calcium ion binding"/>
    <property type="evidence" value="ECO:0007669"/>
    <property type="project" value="InterPro"/>
</dbReference>
<dbReference type="EMBL" id="CAIIXF020000011">
    <property type="protein sequence ID" value="CAH1799109.1"/>
    <property type="molecule type" value="Genomic_DNA"/>
</dbReference>
<evidence type="ECO:0000313" key="2">
    <source>
        <dbReference type="Proteomes" id="UP000749559"/>
    </source>
</evidence>
<dbReference type="Gene3D" id="1.10.238.10">
    <property type="entry name" value="EF-hand"/>
    <property type="match status" value="1"/>
</dbReference>
<name>A0A8J1XJF2_OWEFU</name>
<dbReference type="Proteomes" id="UP000749559">
    <property type="component" value="Unassembled WGS sequence"/>
</dbReference>
<dbReference type="PROSITE" id="PS00018">
    <property type="entry name" value="EF_HAND_1"/>
    <property type="match status" value="2"/>
</dbReference>
<dbReference type="SUPFAM" id="SSF47473">
    <property type="entry name" value="EF-hand"/>
    <property type="match status" value="1"/>
</dbReference>
<dbReference type="InterPro" id="IPR002048">
    <property type="entry name" value="EF_hand_dom"/>
</dbReference>
<dbReference type="Pfam" id="PF13833">
    <property type="entry name" value="EF-hand_8"/>
    <property type="match status" value="1"/>
</dbReference>
<sequence length="230" mass="26811">MCNRTLNDIAIHTINDLGHQVIRQKVLEVENYTYISSNKMSDTNGSSVHNKIRDVPTLWLRKILTFINIHDFDKDGFIGHEDLMQLGDKMKQLAVTEKSKDELRELLSNRYKVLKKRSEHGGTTTMTEQILQFWEQKDDPVAIEQWRKTASAVFKILDSKNNGSIPFDDFVGYWKVLGLDTTYAQLQFDYIDTNQDGFIDEEEVVNARVEYFTNTDEHNCNRFYGPLVNY</sequence>
<proteinExistence type="predicted"/>
<keyword evidence="2" id="KW-1185">Reference proteome</keyword>
<gene>
    <name evidence="1" type="ORF">OFUS_LOCUS23162</name>
</gene>
<dbReference type="PROSITE" id="PS50222">
    <property type="entry name" value="EF_HAND_2"/>
    <property type="match status" value="2"/>
</dbReference>
<dbReference type="AlphaFoldDB" id="A0A8J1XJF2"/>
<dbReference type="OrthoDB" id="6242242at2759"/>
<dbReference type="InterPro" id="IPR011992">
    <property type="entry name" value="EF-hand-dom_pair"/>
</dbReference>